<evidence type="ECO:0000313" key="12">
    <source>
        <dbReference type="Proteomes" id="UP000076023"/>
    </source>
</evidence>
<evidence type="ECO:0000256" key="5">
    <source>
        <dbReference type="ARBA" id="ARBA00022679"/>
    </source>
</evidence>
<evidence type="ECO:0000256" key="2">
    <source>
        <dbReference type="ARBA" id="ARBA00010699"/>
    </source>
</evidence>
<dbReference type="EMBL" id="BDCO01000002">
    <property type="protein sequence ID" value="GAT33889.1"/>
    <property type="molecule type" value="Genomic_DNA"/>
</dbReference>
<dbReference type="STRING" id="690879.TSACC_22310"/>
<dbReference type="PANTHER" id="PTHR11138:SF5">
    <property type="entry name" value="METHIONYL-TRNA FORMYLTRANSFERASE, MITOCHONDRIAL"/>
    <property type="match status" value="1"/>
</dbReference>
<dbReference type="InParanoid" id="A0A146G852"/>
<proteinExistence type="inferred from homology"/>
<evidence type="ECO:0000256" key="7">
    <source>
        <dbReference type="ARBA" id="ARBA00048558"/>
    </source>
</evidence>
<dbReference type="PANTHER" id="PTHR11138">
    <property type="entry name" value="METHIONYL-TRNA FORMYLTRANSFERASE"/>
    <property type="match status" value="1"/>
</dbReference>
<dbReference type="InterPro" id="IPR036477">
    <property type="entry name" value="Formyl_transf_N_sf"/>
</dbReference>
<dbReference type="GO" id="GO:0005829">
    <property type="term" value="C:cytosol"/>
    <property type="evidence" value="ECO:0007669"/>
    <property type="project" value="TreeGrafter"/>
</dbReference>
<evidence type="ECO:0000256" key="4">
    <source>
        <dbReference type="ARBA" id="ARBA00016014"/>
    </source>
</evidence>
<evidence type="ECO:0000259" key="10">
    <source>
        <dbReference type="Pfam" id="PF02911"/>
    </source>
</evidence>
<dbReference type="Gene3D" id="3.40.50.170">
    <property type="entry name" value="Formyl transferase, N-terminal domain"/>
    <property type="match status" value="1"/>
</dbReference>
<dbReference type="InterPro" id="IPR037022">
    <property type="entry name" value="Formyl_trans_C_sf"/>
</dbReference>
<dbReference type="Proteomes" id="UP000076023">
    <property type="component" value="Unassembled WGS sequence"/>
</dbReference>
<keyword evidence="12" id="KW-1185">Reference proteome</keyword>
<comment type="function">
    <text evidence="1 8">Attaches a formyl group to the free amino group of methionyl-tRNA(fMet). The formyl group appears to play a dual role in the initiator identity of N-formylmethionyl-tRNA by promoting its recognition by IF2 and preventing the misappropriation of this tRNA by the elongation apparatus.</text>
</comment>
<dbReference type="EC" id="2.1.2.9" evidence="3 8"/>
<dbReference type="InterPro" id="IPR005794">
    <property type="entry name" value="Fmt"/>
</dbReference>
<evidence type="ECO:0000256" key="3">
    <source>
        <dbReference type="ARBA" id="ARBA00012261"/>
    </source>
</evidence>
<dbReference type="SUPFAM" id="SSF53328">
    <property type="entry name" value="Formyltransferase"/>
    <property type="match status" value="1"/>
</dbReference>
<dbReference type="InterPro" id="IPR011034">
    <property type="entry name" value="Formyl_transferase-like_C_sf"/>
</dbReference>
<dbReference type="Gene3D" id="3.10.25.10">
    <property type="entry name" value="Formyl transferase, C-terminal domain"/>
    <property type="match status" value="1"/>
</dbReference>
<dbReference type="GO" id="GO:0004479">
    <property type="term" value="F:methionyl-tRNA formyltransferase activity"/>
    <property type="evidence" value="ECO:0007669"/>
    <property type="project" value="UniProtKB-UniRule"/>
</dbReference>
<evidence type="ECO:0000259" key="9">
    <source>
        <dbReference type="Pfam" id="PF00551"/>
    </source>
</evidence>
<dbReference type="OrthoDB" id="9802815at2"/>
<comment type="catalytic activity">
    <reaction evidence="7 8">
        <text>L-methionyl-tRNA(fMet) + (6R)-10-formyltetrahydrofolate = N-formyl-L-methionyl-tRNA(fMet) + (6S)-5,6,7,8-tetrahydrofolate + H(+)</text>
        <dbReference type="Rhea" id="RHEA:24380"/>
        <dbReference type="Rhea" id="RHEA-COMP:9952"/>
        <dbReference type="Rhea" id="RHEA-COMP:9953"/>
        <dbReference type="ChEBI" id="CHEBI:15378"/>
        <dbReference type="ChEBI" id="CHEBI:57453"/>
        <dbReference type="ChEBI" id="CHEBI:78530"/>
        <dbReference type="ChEBI" id="CHEBI:78844"/>
        <dbReference type="ChEBI" id="CHEBI:195366"/>
        <dbReference type="EC" id="2.1.2.9"/>
    </reaction>
</comment>
<evidence type="ECO:0000256" key="8">
    <source>
        <dbReference type="HAMAP-Rule" id="MF_00182"/>
    </source>
</evidence>
<comment type="caution">
    <text evidence="11">The sequence shown here is derived from an EMBL/GenBank/DDBJ whole genome shotgun (WGS) entry which is preliminary data.</text>
</comment>
<gene>
    <name evidence="8" type="primary">fmt</name>
    <name evidence="11" type="ORF">TSACC_22310</name>
</gene>
<sequence length="315" mass="33975">MSQLRIVFMGTGGIGVPSLRALVAEGHDVVAVYTQPDRPAGRDMKLRPSPVKLVAQELGVPVLQPERIRLPEEIEQLKALRADLAVVVAYGQILPKTVLETPRHGCWNIHASLLPRHRGAAPIQAAILAGDSQSGVTIMQMDEGLDTGPILVQEAFDLHRHETGGSLHDRLGVQAPSLLLQVLAKLQAGTLQMTPQDSELSTYAPKLSRENGRIDWTHSAREIDRQIRAFTPWPGAFTTIDQGGQAVVLKIHRSALTRNLRGEPGTVLKADRRGILVAAGEGGILLLQVQAPGGKRLAAHQYLLGHPLTVGSRLG</sequence>
<keyword evidence="6 8" id="KW-0648">Protein biosynthesis</keyword>
<evidence type="ECO:0000256" key="6">
    <source>
        <dbReference type="ARBA" id="ARBA00022917"/>
    </source>
</evidence>
<feature type="domain" description="Formyl transferase N-terminal" evidence="9">
    <location>
        <begin position="5"/>
        <end position="183"/>
    </location>
</feature>
<dbReference type="InterPro" id="IPR001555">
    <property type="entry name" value="GART_AS"/>
</dbReference>
<feature type="domain" description="Formyl transferase C-terminal" evidence="10">
    <location>
        <begin position="206"/>
        <end position="306"/>
    </location>
</feature>
<dbReference type="FunCoup" id="A0A146G852">
    <property type="interactions" value="508"/>
</dbReference>
<dbReference type="HAMAP" id="MF_00182">
    <property type="entry name" value="Formyl_trans"/>
    <property type="match status" value="1"/>
</dbReference>
<evidence type="ECO:0000313" key="11">
    <source>
        <dbReference type="EMBL" id="GAT33889.1"/>
    </source>
</evidence>
<feature type="binding site" evidence="8">
    <location>
        <begin position="112"/>
        <end position="115"/>
    </location>
    <ligand>
        <name>(6S)-5,6,7,8-tetrahydrofolate</name>
        <dbReference type="ChEBI" id="CHEBI:57453"/>
    </ligand>
</feature>
<dbReference type="RefSeq" id="WP_075079570.1">
    <property type="nucleotide sequence ID" value="NZ_BDCO01000002.1"/>
</dbReference>
<protein>
    <recommendedName>
        <fullName evidence="4 8">Methionyl-tRNA formyltransferase</fullName>
        <ecNumber evidence="3 8">2.1.2.9</ecNumber>
    </recommendedName>
</protein>
<dbReference type="CDD" id="cd08646">
    <property type="entry name" value="FMT_core_Met-tRNA-FMT_N"/>
    <property type="match status" value="1"/>
</dbReference>
<evidence type="ECO:0000256" key="1">
    <source>
        <dbReference type="ARBA" id="ARBA00002606"/>
    </source>
</evidence>
<dbReference type="NCBIfam" id="TIGR00460">
    <property type="entry name" value="fmt"/>
    <property type="match status" value="1"/>
</dbReference>
<keyword evidence="5 8" id="KW-0808">Transferase</keyword>
<dbReference type="Pfam" id="PF00551">
    <property type="entry name" value="Formyl_trans_N"/>
    <property type="match status" value="1"/>
</dbReference>
<accession>A0A146G852</accession>
<name>A0A146G852_TERSA</name>
<dbReference type="SUPFAM" id="SSF50486">
    <property type="entry name" value="FMT C-terminal domain-like"/>
    <property type="match status" value="1"/>
</dbReference>
<dbReference type="CDD" id="cd08704">
    <property type="entry name" value="Met_tRNA_FMT_C"/>
    <property type="match status" value="1"/>
</dbReference>
<dbReference type="Pfam" id="PF02911">
    <property type="entry name" value="Formyl_trans_C"/>
    <property type="match status" value="1"/>
</dbReference>
<organism evidence="11 12">
    <name type="scientific">Terrimicrobium sacchariphilum</name>
    <dbReference type="NCBI Taxonomy" id="690879"/>
    <lineage>
        <taxon>Bacteria</taxon>
        <taxon>Pseudomonadati</taxon>
        <taxon>Verrucomicrobiota</taxon>
        <taxon>Terrimicrobiia</taxon>
        <taxon>Terrimicrobiales</taxon>
        <taxon>Terrimicrobiaceae</taxon>
        <taxon>Terrimicrobium</taxon>
    </lineage>
</organism>
<comment type="similarity">
    <text evidence="2 8">Belongs to the Fmt family.</text>
</comment>
<dbReference type="InterPro" id="IPR044135">
    <property type="entry name" value="Met-tRNA-FMT_C"/>
</dbReference>
<dbReference type="InterPro" id="IPR002376">
    <property type="entry name" value="Formyl_transf_N"/>
</dbReference>
<dbReference type="InterPro" id="IPR005793">
    <property type="entry name" value="Formyl_trans_C"/>
</dbReference>
<dbReference type="InterPro" id="IPR041711">
    <property type="entry name" value="Met-tRNA-FMT_N"/>
</dbReference>
<dbReference type="PROSITE" id="PS00373">
    <property type="entry name" value="GART"/>
    <property type="match status" value="1"/>
</dbReference>
<reference evidence="12" key="1">
    <citation type="journal article" date="2017" name="Genome Announc.">
        <title>Draft Genome Sequence of Terrimicrobium sacchariphilum NM-5T, a Facultative Anaerobic Soil Bacterium of the Class Spartobacteria.</title>
        <authorList>
            <person name="Qiu Y.L."/>
            <person name="Tourlousse D.M."/>
            <person name="Matsuura N."/>
            <person name="Ohashi A."/>
            <person name="Sekiguchi Y."/>
        </authorList>
    </citation>
    <scope>NUCLEOTIDE SEQUENCE [LARGE SCALE GENOMIC DNA]</scope>
    <source>
        <strain evidence="12">NM-5</strain>
    </source>
</reference>
<dbReference type="AlphaFoldDB" id="A0A146G852"/>